<feature type="region of interest" description="Disordered" evidence="5">
    <location>
        <begin position="491"/>
        <end position="528"/>
    </location>
</feature>
<evidence type="ECO:0000313" key="8">
    <source>
        <dbReference type="Proteomes" id="UP000008549"/>
    </source>
</evidence>
<dbReference type="CDD" id="cd00590">
    <property type="entry name" value="RRM_SF"/>
    <property type="match status" value="1"/>
</dbReference>
<dbReference type="EMBL" id="HE600988">
    <property type="protein sequence ID" value="CAP25703.1"/>
    <property type="molecule type" value="Genomic_DNA"/>
</dbReference>
<dbReference type="WormBase" id="CBG05098">
    <property type="protein sequence ID" value="CBP44869"/>
    <property type="gene ID" value="WBGene00027633"/>
</dbReference>
<dbReference type="Proteomes" id="UP000008549">
    <property type="component" value="Unassembled WGS sequence"/>
</dbReference>
<dbReference type="InterPro" id="IPR000504">
    <property type="entry name" value="RRM_dom"/>
</dbReference>
<dbReference type="InParanoid" id="A8WZ93"/>
<name>A8WZ93_CAEBR</name>
<comment type="subcellular location">
    <subcellularLocation>
        <location evidence="1">Nucleus</location>
        <location evidence="1">Nucleoplasm</location>
    </subcellularLocation>
</comment>
<feature type="region of interest" description="Disordered" evidence="5">
    <location>
        <begin position="224"/>
        <end position="262"/>
    </location>
</feature>
<dbReference type="PROSITE" id="PS50102">
    <property type="entry name" value="RRM"/>
    <property type="match status" value="1"/>
</dbReference>
<evidence type="ECO:0000256" key="1">
    <source>
        <dbReference type="ARBA" id="ARBA00004642"/>
    </source>
</evidence>
<dbReference type="SUPFAM" id="SSF54928">
    <property type="entry name" value="RNA-binding domain, RBD"/>
    <property type="match status" value="1"/>
</dbReference>
<feature type="compositionally biased region" description="Basic and acidic residues" evidence="5">
    <location>
        <begin position="614"/>
        <end position="630"/>
    </location>
</feature>
<feature type="region of interest" description="Disordered" evidence="5">
    <location>
        <begin position="604"/>
        <end position="644"/>
    </location>
</feature>
<evidence type="ECO:0000256" key="3">
    <source>
        <dbReference type="ARBA" id="ARBA00023242"/>
    </source>
</evidence>
<dbReference type="FunCoup" id="A8WZ93">
    <property type="interactions" value="1229"/>
</dbReference>
<feature type="compositionally biased region" description="Low complexity" evidence="5">
    <location>
        <begin position="123"/>
        <end position="136"/>
    </location>
</feature>
<organism evidence="7 8">
    <name type="scientific">Caenorhabditis briggsae</name>
    <dbReference type="NCBI Taxonomy" id="6238"/>
    <lineage>
        <taxon>Eukaryota</taxon>
        <taxon>Metazoa</taxon>
        <taxon>Ecdysozoa</taxon>
        <taxon>Nematoda</taxon>
        <taxon>Chromadorea</taxon>
        <taxon>Rhabditida</taxon>
        <taxon>Rhabditina</taxon>
        <taxon>Rhabditomorpha</taxon>
        <taxon>Rhabditoidea</taxon>
        <taxon>Rhabditidae</taxon>
        <taxon>Peloderinae</taxon>
        <taxon>Caenorhabditis</taxon>
    </lineage>
</organism>
<protein>
    <submittedName>
        <fullName evidence="7">Protein CBR-RNP-8.2</fullName>
    </submittedName>
</protein>
<dbReference type="GO" id="GO:0005634">
    <property type="term" value="C:nucleus"/>
    <property type="evidence" value="ECO:0000318"/>
    <property type="project" value="GO_Central"/>
</dbReference>
<dbReference type="Gene3D" id="3.30.70.330">
    <property type="match status" value="1"/>
</dbReference>
<dbReference type="STRING" id="6238.A8WZ93"/>
<dbReference type="KEGG" id="cbr:CBG_05098"/>
<reference evidence="7 8" key="2">
    <citation type="journal article" date="2011" name="PLoS Genet.">
        <title>Caenorhabditis briggsae recombinant inbred line genotypes reveal inter-strain incompatibility and the evolution of recombination.</title>
        <authorList>
            <person name="Ross J.A."/>
            <person name="Koboldt D.C."/>
            <person name="Staisch J.E."/>
            <person name="Chamberlin H.M."/>
            <person name="Gupta B.P."/>
            <person name="Miller R.D."/>
            <person name="Baird S.E."/>
            <person name="Haag E.S."/>
        </authorList>
    </citation>
    <scope>NUCLEOTIDE SEQUENCE [LARGE SCALE GENOMIC DNA]</scope>
    <source>
        <strain evidence="7 8">AF16</strain>
    </source>
</reference>
<feature type="compositionally biased region" description="Low complexity" evidence="5">
    <location>
        <begin position="514"/>
        <end position="528"/>
    </location>
</feature>
<dbReference type="GO" id="GO:0005654">
    <property type="term" value="C:nucleoplasm"/>
    <property type="evidence" value="ECO:0007669"/>
    <property type="project" value="UniProtKB-SubCell"/>
</dbReference>
<feature type="domain" description="RRM" evidence="6">
    <location>
        <begin position="10"/>
        <end position="83"/>
    </location>
</feature>
<sequence>MNGQTERCDRTAYVSGLQSTVSDIELFEVFNRVAHVEKVIVRSGTVRHALVVFKTVEGLYQVLNNFQGTSLHGRQLHIRPLRESSHSGNGGGGRVQKPYRPSADQNSTYTYRQQPASYQQNPRGFRNSSGSTSSFNGAGGANGRRRNQGYVQNGRGGFQNETYSGAMSTLFDAYPQYGGFHQQQSYHHQPAAHHHQTQHDFHFENHAEGAKRFDNLANLLRATTPIDPFGTNSKSTEKSQATSPTGSRSRASSAKEHKQAPPAWKMELRLADSQNLPPPSPTTTPKALSMTQHEFLAQIARQAAQEQQENVMLVGGEEGKKRQRPNLSVINPSLFYEQYPRTSSPVVFAPNSTPNADKNPSPHDPAVVAYSRLRIPPQSAFDHLSPIDTNNCSFITKHLGPNDHQKRDLTNEELSDMIVSTGNLRMNPMIQDATSFEAPPPIHDETPAPWSPLKRVRAESGSLSAAPLASPQFSPIKPKCEEFDTADDDVFERSSMDPQKSENAENKMEKMDGSSSSRRCPTSRTSTTAVCRRIRIPQRRVRIRRVSCSRRFLEAKKNQKNQEISVKTWEYPMCRHSSVPSIAHLVGDLSDFCPLSPHLTEKLAIEEDVENPEDVDKTSEDKSSSSKADDVAVASGIQKSDVIV</sequence>
<dbReference type="OMA" id="CDSMINP"/>
<feature type="compositionally biased region" description="Polar residues" evidence="5">
    <location>
        <begin position="230"/>
        <end position="252"/>
    </location>
</feature>
<dbReference type="HOGENOM" id="CLU_419924_0_0_1"/>
<dbReference type="GO" id="GO:0003727">
    <property type="term" value="F:single-stranded RNA binding"/>
    <property type="evidence" value="ECO:0000318"/>
    <property type="project" value="GO_Central"/>
</dbReference>
<evidence type="ECO:0000259" key="6">
    <source>
        <dbReference type="PROSITE" id="PS50102"/>
    </source>
</evidence>
<dbReference type="InterPro" id="IPR052285">
    <property type="entry name" value="NEXT_complex_subunit"/>
</dbReference>
<keyword evidence="2 4" id="KW-0694">RNA-binding</keyword>
<keyword evidence="3" id="KW-0539">Nucleus</keyword>
<accession>A8WZ93</accession>
<evidence type="ECO:0000256" key="2">
    <source>
        <dbReference type="ARBA" id="ARBA00022884"/>
    </source>
</evidence>
<gene>
    <name evidence="7" type="primary">Cbr-rnp-8.2</name>
    <name evidence="9" type="ORF">CBG05098</name>
    <name evidence="7" type="ORF">CBG_05098</name>
</gene>
<feature type="compositionally biased region" description="Polar residues" evidence="5">
    <location>
        <begin position="103"/>
        <end position="122"/>
    </location>
</feature>
<keyword evidence="8" id="KW-1185">Reference proteome</keyword>
<reference evidence="7 8" key="1">
    <citation type="journal article" date="2003" name="PLoS Biol.">
        <title>The genome sequence of Caenorhabditis briggsae: a platform for comparative genomics.</title>
        <authorList>
            <person name="Stein L.D."/>
            <person name="Bao Z."/>
            <person name="Blasiar D."/>
            <person name="Blumenthal T."/>
            <person name="Brent M.R."/>
            <person name="Chen N."/>
            <person name="Chinwalla A."/>
            <person name="Clarke L."/>
            <person name="Clee C."/>
            <person name="Coghlan A."/>
            <person name="Coulson A."/>
            <person name="D'Eustachio P."/>
            <person name="Fitch D.H."/>
            <person name="Fulton L.A."/>
            <person name="Fulton R.E."/>
            <person name="Griffiths-Jones S."/>
            <person name="Harris T.W."/>
            <person name="Hillier L.W."/>
            <person name="Kamath R."/>
            <person name="Kuwabara P.E."/>
            <person name="Mardis E.R."/>
            <person name="Marra M.A."/>
            <person name="Miner T.L."/>
            <person name="Minx P."/>
            <person name="Mullikin J.C."/>
            <person name="Plumb R.W."/>
            <person name="Rogers J."/>
            <person name="Schein J.E."/>
            <person name="Sohrmann M."/>
            <person name="Spieth J."/>
            <person name="Stajich J.E."/>
            <person name="Wei C."/>
            <person name="Willey D."/>
            <person name="Wilson R.K."/>
            <person name="Durbin R."/>
            <person name="Waterston R.H."/>
        </authorList>
    </citation>
    <scope>NUCLEOTIDE SEQUENCE [LARGE SCALE GENOMIC DNA]</scope>
    <source>
        <strain evidence="7 8">AF16</strain>
    </source>
</reference>
<feature type="compositionally biased region" description="Basic and acidic residues" evidence="5">
    <location>
        <begin position="491"/>
        <end position="512"/>
    </location>
</feature>
<dbReference type="SMART" id="SM00360">
    <property type="entry name" value="RRM"/>
    <property type="match status" value="1"/>
</dbReference>
<dbReference type="RefSeq" id="XP_002638759.1">
    <property type="nucleotide sequence ID" value="XM_002638713.1"/>
</dbReference>
<dbReference type="Pfam" id="PF00076">
    <property type="entry name" value="RRM_1"/>
    <property type="match status" value="1"/>
</dbReference>
<feature type="region of interest" description="Disordered" evidence="5">
    <location>
        <begin position="80"/>
        <end position="157"/>
    </location>
</feature>
<dbReference type="InterPro" id="IPR035979">
    <property type="entry name" value="RBD_domain_sf"/>
</dbReference>
<dbReference type="eggNOG" id="ENOG502TH9R">
    <property type="taxonomic scope" value="Eukaryota"/>
</dbReference>
<evidence type="ECO:0000313" key="9">
    <source>
        <dbReference type="WormBase" id="CBG05098"/>
    </source>
</evidence>
<dbReference type="CTD" id="8580754"/>
<evidence type="ECO:0000256" key="4">
    <source>
        <dbReference type="PROSITE-ProRule" id="PRU00176"/>
    </source>
</evidence>
<dbReference type="AlphaFoldDB" id="A8WZ93"/>
<dbReference type="GeneID" id="8580754"/>
<evidence type="ECO:0000313" key="7">
    <source>
        <dbReference type="EMBL" id="CAP25703.1"/>
    </source>
</evidence>
<dbReference type="InterPro" id="IPR012677">
    <property type="entry name" value="Nucleotide-bd_a/b_plait_sf"/>
</dbReference>
<dbReference type="PANTHER" id="PTHR13798">
    <property type="entry name" value="RNA BINDING MOTIF RBM PROTEIN -RELATED"/>
    <property type="match status" value="1"/>
</dbReference>
<dbReference type="GO" id="GO:0000381">
    <property type="term" value="P:regulation of alternative mRNA splicing, via spliceosome"/>
    <property type="evidence" value="ECO:0000318"/>
    <property type="project" value="GO_Central"/>
</dbReference>
<evidence type="ECO:0000256" key="5">
    <source>
        <dbReference type="SAM" id="MobiDB-lite"/>
    </source>
</evidence>
<dbReference type="PANTHER" id="PTHR13798:SF3">
    <property type="entry name" value="RRM DOMAIN-CONTAINING PROTEIN"/>
    <property type="match status" value="1"/>
</dbReference>
<proteinExistence type="predicted"/>